<name>A0ACB9RN82_9MYRT</name>
<evidence type="ECO:0000313" key="1">
    <source>
        <dbReference type="EMBL" id="KAI4380350.1"/>
    </source>
</evidence>
<protein>
    <submittedName>
        <fullName evidence="1">Uncharacterized protein</fullName>
    </submittedName>
</protein>
<dbReference type="EMBL" id="CM042882">
    <property type="protein sequence ID" value="KAI4380350.1"/>
    <property type="molecule type" value="Genomic_DNA"/>
</dbReference>
<organism evidence="1 2">
    <name type="scientific">Melastoma candidum</name>
    <dbReference type="NCBI Taxonomy" id="119954"/>
    <lineage>
        <taxon>Eukaryota</taxon>
        <taxon>Viridiplantae</taxon>
        <taxon>Streptophyta</taxon>
        <taxon>Embryophyta</taxon>
        <taxon>Tracheophyta</taxon>
        <taxon>Spermatophyta</taxon>
        <taxon>Magnoliopsida</taxon>
        <taxon>eudicotyledons</taxon>
        <taxon>Gunneridae</taxon>
        <taxon>Pentapetalae</taxon>
        <taxon>rosids</taxon>
        <taxon>malvids</taxon>
        <taxon>Myrtales</taxon>
        <taxon>Melastomataceae</taxon>
        <taxon>Melastomatoideae</taxon>
        <taxon>Melastomateae</taxon>
        <taxon>Melastoma</taxon>
    </lineage>
</organism>
<evidence type="ECO:0000313" key="2">
    <source>
        <dbReference type="Proteomes" id="UP001057402"/>
    </source>
</evidence>
<reference evidence="2" key="1">
    <citation type="journal article" date="2023" name="Front. Plant Sci.">
        <title>Chromosomal-level genome assembly of Melastoma candidum provides insights into trichome evolution.</title>
        <authorList>
            <person name="Zhong Y."/>
            <person name="Wu W."/>
            <person name="Sun C."/>
            <person name="Zou P."/>
            <person name="Liu Y."/>
            <person name="Dai S."/>
            <person name="Zhou R."/>
        </authorList>
    </citation>
    <scope>NUCLEOTIDE SEQUENCE [LARGE SCALE GENOMIC DNA]</scope>
</reference>
<dbReference type="Proteomes" id="UP001057402">
    <property type="component" value="Chromosome 3"/>
</dbReference>
<sequence>MVDPQIAEDGHSYEHVAIKAWLEKNGCRRLPEWSSSTPFSCRTARCSLRFRNRGPTTSLVHITKLASRYSFDGITFDVISDDCNLMVVSNCY</sequence>
<proteinExistence type="predicted"/>
<accession>A0ACB9RN82</accession>
<keyword evidence="2" id="KW-1185">Reference proteome</keyword>
<comment type="caution">
    <text evidence="1">The sequence shown here is derived from an EMBL/GenBank/DDBJ whole genome shotgun (WGS) entry which is preliminary data.</text>
</comment>
<gene>
    <name evidence="1" type="ORF">MLD38_006549</name>
</gene>